<dbReference type="STRING" id="741276.A0A2S5BA70"/>
<proteinExistence type="predicted"/>
<dbReference type="AlphaFoldDB" id="A0A2S5BA70"/>
<evidence type="ECO:0000259" key="7">
    <source>
        <dbReference type="Pfam" id="PF09779"/>
    </source>
</evidence>
<keyword evidence="2" id="KW-0812">Transmembrane</keyword>
<dbReference type="GO" id="GO:0005637">
    <property type="term" value="C:nuclear inner membrane"/>
    <property type="evidence" value="ECO:0007669"/>
    <property type="project" value="UniProtKB-SubCell"/>
</dbReference>
<dbReference type="InterPro" id="IPR018617">
    <property type="entry name" value="Ima1_N"/>
</dbReference>
<dbReference type="GO" id="GO:0044732">
    <property type="term" value="C:mitotic spindle pole body"/>
    <property type="evidence" value="ECO:0007669"/>
    <property type="project" value="TreeGrafter"/>
</dbReference>
<evidence type="ECO:0000256" key="1">
    <source>
        <dbReference type="ARBA" id="ARBA00004473"/>
    </source>
</evidence>
<keyword evidence="9" id="KW-1185">Reference proteome</keyword>
<feature type="region of interest" description="Disordered" evidence="6">
    <location>
        <begin position="445"/>
        <end position="514"/>
    </location>
</feature>
<comment type="caution">
    <text evidence="8">The sequence shown here is derived from an EMBL/GenBank/DDBJ whole genome shotgun (WGS) entry which is preliminary data.</text>
</comment>
<keyword evidence="5" id="KW-0539">Nucleus</keyword>
<evidence type="ECO:0000256" key="3">
    <source>
        <dbReference type="ARBA" id="ARBA00022989"/>
    </source>
</evidence>
<accession>A0A2S5BA70</accession>
<dbReference type="EMBL" id="PJQD01000035">
    <property type="protein sequence ID" value="POY73672.1"/>
    <property type="molecule type" value="Genomic_DNA"/>
</dbReference>
<dbReference type="PANTHER" id="PTHR28538">
    <property type="entry name" value="INTEGRAL INNER NUCLEAR MEMBRANE PROTEIN IMA1"/>
    <property type="match status" value="1"/>
</dbReference>
<dbReference type="OrthoDB" id="5966927at2759"/>
<comment type="subcellular location">
    <subcellularLocation>
        <location evidence="1">Nucleus inner membrane</location>
        <topology evidence="1">Multi-pass membrane protein</topology>
    </subcellularLocation>
</comment>
<protein>
    <recommendedName>
        <fullName evidence="7">Ima1 N-terminal domain-containing protein</fullName>
    </recommendedName>
</protein>
<keyword evidence="3" id="KW-1133">Transmembrane helix</keyword>
<evidence type="ECO:0000256" key="2">
    <source>
        <dbReference type="ARBA" id="ARBA00022692"/>
    </source>
</evidence>
<dbReference type="Proteomes" id="UP000237144">
    <property type="component" value="Unassembled WGS sequence"/>
</dbReference>
<name>A0A2S5BA70_9BASI</name>
<sequence>MWLWAGSTNRVTCFYCNAKLTLVPPVPSAASRAKGKQPATEDGHVAVGTKHDFWCAECGQITRTDQDGEIMSDEAAHHDPSLNADSFALRGTPAKDRIPNAFPTPATTPFCRQCLANQALQLHLLASYPIDETEDVSRGSGGTAASAPRDYPPLDEYRRSLDLRYPLVCAACAPAIESTILERDYRVKAQALGWRLRESQKRRELEERRSEEARRRDGRAWIVQGAVWHLRGAAWLATHSAVLLHGLARECWRCGPFETSSFLTGLVVAARLSLDFRIPSLPLAQLSTAHGRIALVMVALLSLFWSFWDPTWNSARLERARGRDLVSEHRALYLVVQMLAYISRLALVVVRAAQMSATPSSALALVECTAWVIALAVNFSFRGALTTIADVKSLQALVSALHIPTVRMRDAPRLVSRSPNRRHNLTNIITADPLEPLANLSLSHDGSLIAPSPPATPSAHNRPAQSARGKPDDRNRRLSFPSLFRTREIGASTPPRPNTFTASYSSLPPDQPAGADVIAASAEEPMDWCPTPPQQASSAASNSFDSPLALRTGSVSSSNGNHVTFARQRFVPPDTRKPTGLEGMFDRLVTVRDGGAEARTAEAVAGQDVEMRQPQGGRTWLGWWR</sequence>
<reference evidence="8 9" key="1">
    <citation type="journal article" date="2018" name="Front. Microbiol.">
        <title>Prospects for Fungal Bioremediation of Acidic Radioactive Waste Sites: Characterization and Genome Sequence of Rhodotorula taiwanensis MD1149.</title>
        <authorList>
            <person name="Tkavc R."/>
            <person name="Matrosova V.Y."/>
            <person name="Grichenko O.E."/>
            <person name="Gostincar C."/>
            <person name="Volpe R.P."/>
            <person name="Klimenkova P."/>
            <person name="Gaidamakova E.K."/>
            <person name="Zhou C.E."/>
            <person name="Stewart B.J."/>
            <person name="Lyman M.G."/>
            <person name="Malfatti S.A."/>
            <person name="Rubinfeld B."/>
            <person name="Courtot M."/>
            <person name="Singh J."/>
            <person name="Dalgard C.L."/>
            <person name="Hamilton T."/>
            <person name="Frey K.G."/>
            <person name="Gunde-Cimerman N."/>
            <person name="Dugan L."/>
            <person name="Daly M.J."/>
        </authorList>
    </citation>
    <scope>NUCLEOTIDE SEQUENCE [LARGE SCALE GENOMIC DNA]</scope>
    <source>
        <strain evidence="8 9">MD1149</strain>
    </source>
</reference>
<evidence type="ECO:0000313" key="9">
    <source>
        <dbReference type="Proteomes" id="UP000237144"/>
    </source>
</evidence>
<dbReference type="GO" id="GO:0034506">
    <property type="term" value="C:chromosome, centromeric core domain"/>
    <property type="evidence" value="ECO:0007669"/>
    <property type="project" value="TreeGrafter"/>
</dbReference>
<evidence type="ECO:0000256" key="4">
    <source>
        <dbReference type="ARBA" id="ARBA00023136"/>
    </source>
</evidence>
<dbReference type="PANTHER" id="PTHR28538:SF1">
    <property type="entry name" value="INTEGRAL INNER NUCLEAR MEMBRANE PROTEIN IMA1"/>
    <property type="match status" value="1"/>
</dbReference>
<keyword evidence="4" id="KW-0472">Membrane</keyword>
<feature type="domain" description="Ima1 N-terminal" evidence="7">
    <location>
        <begin position="47"/>
        <end position="176"/>
    </location>
</feature>
<dbReference type="InterPro" id="IPR042321">
    <property type="entry name" value="Ima1"/>
</dbReference>
<evidence type="ECO:0000256" key="5">
    <source>
        <dbReference type="ARBA" id="ARBA00023242"/>
    </source>
</evidence>
<evidence type="ECO:0000256" key="6">
    <source>
        <dbReference type="SAM" id="MobiDB-lite"/>
    </source>
</evidence>
<evidence type="ECO:0000313" key="8">
    <source>
        <dbReference type="EMBL" id="POY73672.1"/>
    </source>
</evidence>
<dbReference type="GO" id="GO:0034992">
    <property type="term" value="C:microtubule organizing center attachment site"/>
    <property type="evidence" value="ECO:0007669"/>
    <property type="project" value="TreeGrafter"/>
</dbReference>
<feature type="compositionally biased region" description="Polar residues" evidence="6">
    <location>
        <begin position="498"/>
        <end position="508"/>
    </location>
</feature>
<organism evidence="8 9">
    <name type="scientific">Rhodotorula taiwanensis</name>
    <dbReference type="NCBI Taxonomy" id="741276"/>
    <lineage>
        <taxon>Eukaryota</taxon>
        <taxon>Fungi</taxon>
        <taxon>Dikarya</taxon>
        <taxon>Basidiomycota</taxon>
        <taxon>Pucciniomycotina</taxon>
        <taxon>Microbotryomycetes</taxon>
        <taxon>Sporidiobolales</taxon>
        <taxon>Sporidiobolaceae</taxon>
        <taxon>Rhodotorula</taxon>
    </lineage>
</organism>
<dbReference type="Pfam" id="PF09779">
    <property type="entry name" value="Ima1_N"/>
    <property type="match status" value="1"/>
</dbReference>
<gene>
    <name evidence="8" type="ORF">BMF94_3207</name>
</gene>
<dbReference type="GO" id="GO:0071765">
    <property type="term" value="P:nuclear inner membrane organization"/>
    <property type="evidence" value="ECO:0007669"/>
    <property type="project" value="InterPro"/>
</dbReference>